<reference evidence="11" key="1">
    <citation type="journal article" date="2019" name="Int. J. Syst. Evol. Microbiol.">
        <title>The Global Catalogue of Microorganisms (GCM) 10K type strain sequencing project: providing services to taxonomists for standard genome sequencing and annotation.</title>
        <authorList>
            <consortium name="The Broad Institute Genomics Platform"/>
            <consortium name="The Broad Institute Genome Sequencing Center for Infectious Disease"/>
            <person name="Wu L."/>
            <person name="Ma J."/>
        </authorList>
    </citation>
    <scope>NUCLEOTIDE SEQUENCE [LARGE SCALE GENOMIC DNA]</scope>
    <source>
        <strain evidence="11">CCM 7435</strain>
    </source>
</reference>
<dbReference type="PANTHER" id="PTHR30582:SF2">
    <property type="entry name" value="L,D-TRANSPEPTIDASE YCIB-RELATED"/>
    <property type="match status" value="1"/>
</dbReference>
<evidence type="ECO:0000256" key="8">
    <source>
        <dbReference type="SAM" id="MobiDB-lite"/>
    </source>
</evidence>
<dbReference type="CDD" id="cd16913">
    <property type="entry name" value="YkuD_like"/>
    <property type="match status" value="1"/>
</dbReference>
<evidence type="ECO:0000256" key="7">
    <source>
        <dbReference type="PROSITE-ProRule" id="PRU01373"/>
    </source>
</evidence>
<accession>A0ABW4Z2W5</accession>
<organism evidence="10 11">
    <name type="scientific">Ancylobacter oerskovii</name>
    <dbReference type="NCBI Taxonomy" id="459519"/>
    <lineage>
        <taxon>Bacteria</taxon>
        <taxon>Pseudomonadati</taxon>
        <taxon>Pseudomonadota</taxon>
        <taxon>Alphaproteobacteria</taxon>
        <taxon>Hyphomicrobiales</taxon>
        <taxon>Xanthobacteraceae</taxon>
        <taxon>Ancylobacter</taxon>
    </lineage>
</organism>
<dbReference type="SUPFAM" id="SSF141523">
    <property type="entry name" value="L,D-transpeptidase catalytic domain-like"/>
    <property type="match status" value="1"/>
</dbReference>
<feature type="domain" description="L,D-TPase catalytic" evidence="9">
    <location>
        <begin position="122"/>
        <end position="231"/>
    </location>
</feature>
<evidence type="ECO:0000313" key="10">
    <source>
        <dbReference type="EMBL" id="MFD2142810.1"/>
    </source>
</evidence>
<evidence type="ECO:0000259" key="9">
    <source>
        <dbReference type="PROSITE" id="PS52029"/>
    </source>
</evidence>
<feature type="active site" description="Proton donor/acceptor" evidence="7">
    <location>
        <position position="194"/>
    </location>
</feature>
<sequence>MPHLRPASSPEAGRFSFGHREDGAAERIDLDNPSFASTRANRYPRRDARGDSLMRDGWRHVLLHRRHVLALAGAAALLPIGSGTSRAQADPGDAAVSDVTPVAELKPGQYVWHPERAPEGFVAIIVSLPDQRCYVYRNGVRIGVSTCSTGRAGHETPVGVFTILQKDVDHHSSLYDDAPMPYAERLTWSGVALHAGGLPGYPSSHGCVHLPMAFSKLLFGITHFGTPVIIADAHSQPADVLHPGLVLPADATTAIKTEAPKDDSPAAVAAAAQMAAENAVSMVVSGADKRLTVLKDGAVALTAPVTIRDPGTPLGNVVYVLKKVNGEVAWTAIGFEGNGAGAGKAANAIDRITVAPQANQQLAQLLVPGSTLFVTDLPADDETRSGKDFVVMSQAMS</sequence>
<keyword evidence="11" id="KW-1185">Reference proteome</keyword>
<keyword evidence="3" id="KW-0808">Transferase</keyword>
<proteinExistence type="inferred from homology"/>
<dbReference type="PROSITE" id="PS52029">
    <property type="entry name" value="LD_TPASE"/>
    <property type="match status" value="1"/>
</dbReference>
<dbReference type="Pfam" id="PF03734">
    <property type="entry name" value="YkuD"/>
    <property type="match status" value="1"/>
</dbReference>
<comment type="caution">
    <text evidence="10">The sequence shown here is derived from an EMBL/GenBank/DDBJ whole genome shotgun (WGS) entry which is preliminary data.</text>
</comment>
<evidence type="ECO:0000256" key="5">
    <source>
        <dbReference type="ARBA" id="ARBA00022984"/>
    </source>
</evidence>
<dbReference type="Gene3D" id="2.40.440.10">
    <property type="entry name" value="L,D-transpeptidase catalytic domain-like"/>
    <property type="match status" value="1"/>
</dbReference>
<feature type="active site" description="Nucleophile" evidence="7">
    <location>
        <position position="207"/>
    </location>
</feature>
<dbReference type="EMBL" id="JBHUHD010000001">
    <property type="protein sequence ID" value="MFD2142810.1"/>
    <property type="molecule type" value="Genomic_DNA"/>
</dbReference>
<dbReference type="Proteomes" id="UP001597299">
    <property type="component" value="Unassembled WGS sequence"/>
</dbReference>
<feature type="region of interest" description="Disordered" evidence="8">
    <location>
        <begin position="1"/>
        <end position="20"/>
    </location>
</feature>
<dbReference type="InterPro" id="IPR050979">
    <property type="entry name" value="LD-transpeptidase"/>
</dbReference>
<evidence type="ECO:0000256" key="3">
    <source>
        <dbReference type="ARBA" id="ARBA00022679"/>
    </source>
</evidence>
<gene>
    <name evidence="10" type="ORF">ACFSNC_20570</name>
</gene>
<evidence type="ECO:0000256" key="1">
    <source>
        <dbReference type="ARBA" id="ARBA00004752"/>
    </source>
</evidence>
<evidence type="ECO:0000256" key="6">
    <source>
        <dbReference type="ARBA" id="ARBA00023316"/>
    </source>
</evidence>
<evidence type="ECO:0000313" key="11">
    <source>
        <dbReference type="Proteomes" id="UP001597299"/>
    </source>
</evidence>
<keyword evidence="5 7" id="KW-0573">Peptidoglycan synthesis</keyword>
<keyword evidence="4 7" id="KW-0133">Cell shape</keyword>
<dbReference type="NCBIfam" id="NF004785">
    <property type="entry name" value="PRK06132.1-2"/>
    <property type="match status" value="1"/>
</dbReference>
<comment type="similarity">
    <text evidence="2">Belongs to the YkuD family.</text>
</comment>
<dbReference type="InterPro" id="IPR005490">
    <property type="entry name" value="LD_TPept_cat_dom"/>
</dbReference>
<evidence type="ECO:0000256" key="4">
    <source>
        <dbReference type="ARBA" id="ARBA00022960"/>
    </source>
</evidence>
<dbReference type="InterPro" id="IPR038063">
    <property type="entry name" value="Transpep_catalytic_dom"/>
</dbReference>
<dbReference type="RefSeq" id="WP_378296845.1">
    <property type="nucleotide sequence ID" value="NZ_JBHUHD010000001.1"/>
</dbReference>
<keyword evidence="6 7" id="KW-0961">Cell wall biogenesis/degradation</keyword>
<dbReference type="PANTHER" id="PTHR30582">
    <property type="entry name" value="L,D-TRANSPEPTIDASE"/>
    <property type="match status" value="1"/>
</dbReference>
<evidence type="ECO:0000256" key="2">
    <source>
        <dbReference type="ARBA" id="ARBA00005992"/>
    </source>
</evidence>
<protein>
    <submittedName>
        <fullName evidence="10">L,D-transpeptidase</fullName>
    </submittedName>
</protein>
<name>A0ABW4Z2W5_9HYPH</name>
<comment type="pathway">
    <text evidence="1 7">Cell wall biogenesis; peptidoglycan biosynthesis.</text>
</comment>